<accession>A0A1I2GTW4</accession>
<dbReference type="InterPro" id="IPR023214">
    <property type="entry name" value="HAD_sf"/>
</dbReference>
<dbReference type="AlphaFoldDB" id="A0A1I2GTW4"/>
<gene>
    <name evidence="1" type="ORF">SAMN02745121_07547</name>
</gene>
<protein>
    <submittedName>
        <fullName evidence="1">Uncharacterized protein</fullName>
    </submittedName>
</protein>
<sequence length="165" mass="18221">MHRIGIDIGRVIIGPVIGGRADTSFLGCGQEEAMRTPPAPGAFAGVADLVARTGGNAWLVSKCGPGVQAKTRAWLAHHRFWDQTGMDPSHLRFCLARPDKAVHARKLRLTVMIDDRLDVLEHLRGLVEHKLLFGEQKRPAPPWTTHVLDWAAVREWAARQWASAA</sequence>
<evidence type="ECO:0000313" key="1">
    <source>
        <dbReference type="EMBL" id="SFF21384.1"/>
    </source>
</evidence>
<keyword evidence="2" id="KW-1185">Reference proteome</keyword>
<organism evidence="1 2">
    <name type="scientific">Nannocystis exedens</name>
    <dbReference type="NCBI Taxonomy" id="54"/>
    <lineage>
        <taxon>Bacteria</taxon>
        <taxon>Pseudomonadati</taxon>
        <taxon>Myxococcota</taxon>
        <taxon>Polyangia</taxon>
        <taxon>Nannocystales</taxon>
        <taxon>Nannocystaceae</taxon>
        <taxon>Nannocystis</taxon>
    </lineage>
</organism>
<evidence type="ECO:0000313" key="2">
    <source>
        <dbReference type="Proteomes" id="UP000199400"/>
    </source>
</evidence>
<dbReference type="RefSeq" id="WP_096331833.1">
    <property type="nucleotide sequence ID" value="NZ_FOMX01000035.1"/>
</dbReference>
<dbReference type="EMBL" id="FOMX01000035">
    <property type="protein sequence ID" value="SFF21384.1"/>
    <property type="molecule type" value="Genomic_DNA"/>
</dbReference>
<proteinExistence type="predicted"/>
<dbReference type="STRING" id="54.SAMN02745121_07547"/>
<dbReference type="Proteomes" id="UP000199400">
    <property type="component" value="Unassembled WGS sequence"/>
</dbReference>
<name>A0A1I2GTW4_9BACT</name>
<dbReference type="Gene3D" id="3.40.50.1000">
    <property type="entry name" value="HAD superfamily/HAD-like"/>
    <property type="match status" value="1"/>
</dbReference>
<reference evidence="2" key="1">
    <citation type="submission" date="2016-10" db="EMBL/GenBank/DDBJ databases">
        <authorList>
            <person name="Varghese N."/>
            <person name="Submissions S."/>
        </authorList>
    </citation>
    <scope>NUCLEOTIDE SEQUENCE [LARGE SCALE GENOMIC DNA]</scope>
    <source>
        <strain evidence="2">ATCC 25963</strain>
    </source>
</reference>